<accession>A0A093V5X9</accession>
<name>A0A093V5X9_TALMA</name>
<keyword evidence="3" id="KW-1133">Transmembrane helix</keyword>
<comment type="caution">
    <text evidence="5">The sequence shown here is derived from an EMBL/GenBank/DDBJ whole genome shotgun (WGS) entry which is preliminary data.</text>
</comment>
<gene>
    <name evidence="5" type="ORF">GQ26_0480090</name>
</gene>
<feature type="transmembrane region" description="Helical" evidence="3">
    <location>
        <begin position="21"/>
        <end position="39"/>
    </location>
</feature>
<reference key="1">
    <citation type="journal article" date="2014" name="PLoS Genet.">
        <title>Signature Gene Expression Reveals Novel Clues to the Molecular Mechanisms of Dimorphic Transition in Penicillium marneffei.</title>
        <authorList>
            <person name="Yang E."/>
            <person name="Wang G."/>
            <person name="Cai J."/>
            <person name="Woo P.C."/>
            <person name="Lau S.K."/>
            <person name="Yuen K.-Y."/>
            <person name="Chow W.-N."/>
            <person name="Lin X."/>
        </authorList>
    </citation>
    <scope>NUCLEOTIDE SEQUENCE [LARGE SCALE GENOMIC DNA]</scope>
    <source>
        <strain>PM1</strain>
    </source>
</reference>
<dbReference type="InterPro" id="IPR008030">
    <property type="entry name" value="NmrA-like"/>
</dbReference>
<dbReference type="InterPro" id="IPR036291">
    <property type="entry name" value="NAD(P)-bd_dom_sf"/>
</dbReference>
<proteinExistence type="predicted"/>
<reference evidence="5" key="2">
    <citation type="journal article" date="2014" name="PLoS Genet.">
        <title>Signature gene expression reveals novel clues to the molecular mechanisms of dimorphic transition in Penicillium marneffei.</title>
        <authorList>
            <person name="Yang E."/>
            <person name="Wang G."/>
            <person name="Cai J."/>
            <person name="Woo P.C."/>
            <person name="Lau S.K."/>
            <person name="Yuen K.-Y."/>
            <person name="Chow W.-N."/>
            <person name="Lin X."/>
        </authorList>
    </citation>
    <scope>NUCLEOTIDE SEQUENCE</scope>
    <source>
        <strain evidence="5">PM1</strain>
    </source>
</reference>
<dbReference type="AlphaFoldDB" id="A0A093V5X9"/>
<dbReference type="HOGENOM" id="CLU_044876_2_0_1"/>
<sequence>MIEQSWEMRKQDTMSTELKSVLVFGATGVIGQYIITSLIKAETCFERLAIFTSPSTVDKKAKQVGALKEKGVEIIVGDFTNKEDVLKAYAGFDVVVSCVGRNMITAQIDLIRWAEESSPNIKRFFPSEYGTDIEYGPESAFEKPHQAKLEVRNYIKSSIRRVEYTYLVTGPYADLYIAKLSQNPHLGSFDHEEKKATLLGSGNDPISLTTMNDVGKLLVAALRNQTASRNRALRVNSFTTTPNQILAEYERQTGTKWDVNYTSLEELNTLEKNAWKSGDSLAAIYTLRRIWTEGGTVYESTDNKDIDMHPVDLDSLEDAVKMAVSLHGQEAFRSGDL</sequence>
<protein>
    <submittedName>
        <fullName evidence="5">Isoflavone reductase</fullName>
    </submittedName>
</protein>
<evidence type="ECO:0000259" key="4">
    <source>
        <dbReference type="Pfam" id="PF05368"/>
    </source>
</evidence>
<dbReference type="Gene3D" id="3.40.50.720">
    <property type="entry name" value="NAD(P)-binding Rossmann-like Domain"/>
    <property type="match status" value="1"/>
</dbReference>
<dbReference type="Gene3D" id="3.90.25.10">
    <property type="entry name" value="UDP-galactose 4-epimerase, domain 1"/>
    <property type="match status" value="1"/>
</dbReference>
<keyword evidence="3" id="KW-0812">Transmembrane</keyword>
<dbReference type="EMBL" id="JPOX01000048">
    <property type="protein sequence ID" value="KFX42131.1"/>
    <property type="molecule type" value="Genomic_DNA"/>
</dbReference>
<evidence type="ECO:0000313" key="5">
    <source>
        <dbReference type="EMBL" id="KFX42131.1"/>
    </source>
</evidence>
<dbReference type="eggNOG" id="ENOG502SAPA">
    <property type="taxonomic scope" value="Eukaryota"/>
</dbReference>
<evidence type="ECO:0000256" key="3">
    <source>
        <dbReference type="SAM" id="Phobius"/>
    </source>
</evidence>
<dbReference type="PANTHER" id="PTHR47706:SF11">
    <property type="entry name" value="ISOFLAVONE REDUCTASE FAMILY PROTEIN (AFU_ORTHOLOGUE AFUA_1G12510)"/>
    <property type="match status" value="1"/>
</dbReference>
<dbReference type="SUPFAM" id="SSF51735">
    <property type="entry name" value="NAD(P)-binding Rossmann-fold domains"/>
    <property type="match status" value="1"/>
</dbReference>
<dbReference type="CDD" id="cd05259">
    <property type="entry name" value="PCBER_SDR_a"/>
    <property type="match status" value="1"/>
</dbReference>
<dbReference type="GO" id="GO:0016491">
    <property type="term" value="F:oxidoreductase activity"/>
    <property type="evidence" value="ECO:0007669"/>
    <property type="project" value="UniProtKB-KW"/>
</dbReference>
<dbReference type="PANTHER" id="PTHR47706">
    <property type="entry name" value="NMRA-LIKE FAMILY PROTEIN"/>
    <property type="match status" value="1"/>
</dbReference>
<evidence type="ECO:0000256" key="1">
    <source>
        <dbReference type="ARBA" id="ARBA00022857"/>
    </source>
</evidence>
<dbReference type="Pfam" id="PF05368">
    <property type="entry name" value="NmrA"/>
    <property type="match status" value="1"/>
</dbReference>
<organism evidence="5">
    <name type="scientific">Talaromyces marneffei PM1</name>
    <dbReference type="NCBI Taxonomy" id="1077442"/>
    <lineage>
        <taxon>Eukaryota</taxon>
        <taxon>Fungi</taxon>
        <taxon>Dikarya</taxon>
        <taxon>Ascomycota</taxon>
        <taxon>Pezizomycotina</taxon>
        <taxon>Eurotiomycetes</taxon>
        <taxon>Eurotiomycetidae</taxon>
        <taxon>Eurotiales</taxon>
        <taxon>Trichocomaceae</taxon>
        <taxon>Talaromyces</taxon>
        <taxon>Talaromyces sect. Talaromyces</taxon>
    </lineage>
</organism>
<dbReference type="InterPro" id="IPR045312">
    <property type="entry name" value="PCBER-like"/>
</dbReference>
<feature type="domain" description="NmrA-like" evidence="4">
    <location>
        <begin position="19"/>
        <end position="269"/>
    </location>
</feature>
<dbReference type="InterPro" id="IPR051609">
    <property type="entry name" value="NmrA/Isoflavone_reductase-like"/>
</dbReference>
<keyword evidence="1" id="KW-0521">NADP</keyword>
<evidence type="ECO:0000256" key="2">
    <source>
        <dbReference type="ARBA" id="ARBA00023002"/>
    </source>
</evidence>
<keyword evidence="2" id="KW-0560">Oxidoreductase</keyword>
<keyword evidence="3" id="KW-0472">Membrane</keyword>